<dbReference type="InterPro" id="IPR018485">
    <property type="entry name" value="FGGY_C"/>
</dbReference>
<evidence type="ECO:0000256" key="2">
    <source>
        <dbReference type="ARBA" id="ARBA00022679"/>
    </source>
</evidence>
<evidence type="ECO:0000259" key="4">
    <source>
        <dbReference type="Pfam" id="PF00370"/>
    </source>
</evidence>
<dbReference type="InterPro" id="IPR018484">
    <property type="entry name" value="FGGY_N"/>
</dbReference>
<proteinExistence type="inferred from homology"/>
<dbReference type="InterPro" id="IPR043129">
    <property type="entry name" value="ATPase_NBD"/>
</dbReference>
<comment type="caution">
    <text evidence="6">The sequence shown here is derived from an EMBL/GenBank/DDBJ whole genome shotgun (WGS) entry which is preliminary data.</text>
</comment>
<organism evidence="6">
    <name type="scientific">marine sediment metagenome</name>
    <dbReference type="NCBI Taxonomy" id="412755"/>
    <lineage>
        <taxon>unclassified sequences</taxon>
        <taxon>metagenomes</taxon>
        <taxon>ecological metagenomes</taxon>
    </lineage>
</organism>
<dbReference type="EMBL" id="BARS01044801">
    <property type="protein sequence ID" value="GAG39926.1"/>
    <property type="molecule type" value="Genomic_DNA"/>
</dbReference>
<feature type="non-terminal residue" evidence="6">
    <location>
        <position position="239"/>
    </location>
</feature>
<dbReference type="GO" id="GO:0005829">
    <property type="term" value="C:cytosol"/>
    <property type="evidence" value="ECO:0007669"/>
    <property type="project" value="TreeGrafter"/>
</dbReference>
<dbReference type="Pfam" id="PF02782">
    <property type="entry name" value="FGGY_C"/>
    <property type="match status" value="1"/>
</dbReference>
<evidence type="ECO:0008006" key="7">
    <source>
        <dbReference type="Google" id="ProtNLM"/>
    </source>
</evidence>
<dbReference type="SUPFAM" id="SSF53067">
    <property type="entry name" value="Actin-like ATPase domain"/>
    <property type="match status" value="2"/>
</dbReference>
<evidence type="ECO:0000313" key="6">
    <source>
        <dbReference type="EMBL" id="GAG39926.1"/>
    </source>
</evidence>
<evidence type="ECO:0000256" key="1">
    <source>
        <dbReference type="ARBA" id="ARBA00009156"/>
    </source>
</evidence>
<name>X0YTE1_9ZZZZ</name>
<reference evidence="6" key="1">
    <citation type="journal article" date="2014" name="Front. Microbiol.">
        <title>High frequency of phylogenetically diverse reductive dehalogenase-homologous genes in deep subseafloor sedimentary metagenomes.</title>
        <authorList>
            <person name="Kawai M."/>
            <person name="Futagami T."/>
            <person name="Toyoda A."/>
            <person name="Takaki Y."/>
            <person name="Nishi S."/>
            <person name="Hori S."/>
            <person name="Arai W."/>
            <person name="Tsubouchi T."/>
            <person name="Morono Y."/>
            <person name="Uchiyama I."/>
            <person name="Ito T."/>
            <person name="Fujiyama A."/>
            <person name="Inagaki F."/>
            <person name="Takami H."/>
        </authorList>
    </citation>
    <scope>NUCLEOTIDE SEQUENCE</scope>
    <source>
        <strain evidence="6">Expedition CK06-06</strain>
    </source>
</reference>
<dbReference type="Gene3D" id="3.30.420.40">
    <property type="match status" value="2"/>
</dbReference>
<dbReference type="AlphaFoldDB" id="X0YTE1"/>
<keyword evidence="2" id="KW-0808">Transferase</keyword>
<dbReference type="Pfam" id="PF00370">
    <property type="entry name" value="FGGY_N"/>
    <property type="match status" value="1"/>
</dbReference>
<protein>
    <recommendedName>
        <fullName evidence="7">Carbohydrate kinase FGGY N-terminal domain-containing protein</fullName>
    </recommendedName>
</protein>
<feature type="domain" description="Carbohydrate kinase FGGY N-terminal" evidence="4">
    <location>
        <begin position="1"/>
        <end position="62"/>
    </location>
</feature>
<dbReference type="PANTHER" id="PTHR10196:SF93">
    <property type="entry name" value="L-RHAMNULOKINASE"/>
    <property type="match status" value="1"/>
</dbReference>
<dbReference type="PANTHER" id="PTHR10196">
    <property type="entry name" value="SUGAR KINASE"/>
    <property type="match status" value="1"/>
</dbReference>
<feature type="domain" description="Carbohydrate kinase FGGY C-terminal" evidence="5">
    <location>
        <begin position="76"/>
        <end position="238"/>
    </location>
</feature>
<evidence type="ECO:0000256" key="3">
    <source>
        <dbReference type="ARBA" id="ARBA00022777"/>
    </source>
</evidence>
<dbReference type="GO" id="GO:0004370">
    <property type="term" value="F:glycerol kinase activity"/>
    <property type="evidence" value="ECO:0007669"/>
    <property type="project" value="TreeGrafter"/>
</dbReference>
<sequence length="239" mass="25764">MDAKTKDWSPEVLEALTIPPEVMPEIVEPGTIVGELLAPLAESVGLSRAKLIAVGSHDTASAFAAAPVDDTEKALIISSGTWSLVGKLIPEPITSEQAMEARISNEGGIGNVRFLKNCMGTWLLQELRRVWGVADGKQMAWDEITRLADKAPAFVSLVDPDDAGFYNPANMEQAIADFCKKTGQNVPTDRGACLRCVYESLALKYRVVNEQICAVSGTETSKVHIVGGGCRDELLNQYT</sequence>
<keyword evidence="3" id="KW-0418">Kinase</keyword>
<gene>
    <name evidence="6" type="ORF">S01H1_67621</name>
</gene>
<dbReference type="GO" id="GO:0006071">
    <property type="term" value="P:glycerol metabolic process"/>
    <property type="evidence" value="ECO:0007669"/>
    <property type="project" value="TreeGrafter"/>
</dbReference>
<comment type="similarity">
    <text evidence="1">Belongs to the FGGY kinase family.</text>
</comment>
<dbReference type="GO" id="GO:0019301">
    <property type="term" value="P:rhamnose catabolic process"/>
    <property type="evidence" value="ECO:0007669"/>
    <property type="project" value="TreeGrafter"/>
</dbReference>
<evidence type="ECO:0000259" key="5">
    <source>
        <dbReference type="Pfam" id="PF02782"/>
    </source>
</evidence>
<accession>X0YTE1</accession>